<dbReference type="SMART" id="SM00304">
    <property type="entry name" value="HAMP"/>
    <property type="match status" value="1"/>
</dbReference>
<evidence type="ECO:0000256" key="5">
    <source>
        <dbReference type="ARBA" id="ARBA00022801"/>
    </source>
</evidence>
<dbReference type="Gene3D" id="3.30.450.20">
    <property type="entry name" value="PAS domain"/>
    <property type="match status" value="1"/>
</dbReference>
<dbReference type="Pfam" id="PF07228">
    <property type="entry name" value="SpoIIE"/>
    <property type="match status" value="1"/>
</dbReference>
<dbReference type="STRING" id="571438.SAMN05192586_103162"/>
<gene>
    <name evidence="7" type="ORF">SAMN05192586_103162</name>
</gene>
<dbReference type="SUPFAM" id="SSF81606">
    <property type="entry name" value="PP2C-like"/>
    <property type="match status" value="1"/>
</dbReference>
<dbReference type="PANTHER" id="PTHR43156">
    <property type="entry name" value="STAGE II SPORULATION PROTEIN E-RELATED"/>
    <property type="match status" value="1"/>
</dbReference>
<dbReference type="InterPro" id="IPR036890">
    <property type="entry name" value="HATPase_C_sf"/>
</dbReference>
<evidence type="ECO:0000256" key="1">
    <source>
        <dbReference type="ARBA" id="ARBA00004370"/>
    </source>
</evidence>
<name>A0A1G7JVZ0_9BACT</name>
<dbReference type="AlphaFoldDB" id="A0A1G7JVZ0"/>
<accession>A0A1G7JVZ0</accession>
<dbReference type="PROSITE" id="PS50885">
    <property type="entry name" value="HAMP"/>
    <property type="match status" value="1"/>
</dbReference>
<evidence type="ECO:0000313" key="8">
    <source>
        <dbReference type="Proteomes" id="UP000199355"/>
    </source>
</evidence>
<evidence type="ECO:0000259" key="6">
    <source>
        <dbReference type="PROSITE" id="PS50885"/>
    </source>
</evidence>
<evidence type="ECO:0000256" key="3">
    <source>
        <dbReference type="ARBA" id="ARBA00022679"/>
    </source>
</evidence>
<evidence type="ECO:0000256" key="2">
    <source>
        <dbReference type="ARBA" id="ARBA00022553"/>
    </source>
</evidence>
<dbReference type="InterPro" id="IPR003660">
    <property type="entry name" value="HAMP_dom"/>
</dbReference>
<dbReference type="GO" id="GO:0016791">
    <property type="term" value="F:phosphatase activity"/>
    <property type="evidence" value="ECO:0007669"/>
    <property type="project" value="TreeGrafter"/>
</dbReference>
<dbReference type="Gene3D" id="3.60.40.10">
    <property type="entry name" value="PPM-type phosphatase domain"/>
    <property type="match status" value="1"/>
</dbReference>
<dbReference type="InterPro" id="IPR052016">
    <property type="entry name" value="Bact_Sigma-Reg"/>
</dbReference>
<dbReference type="InterPro" id="IPR001932">
    <property type="entry name" value="PPM-type_phosphatase-like_dom"/>
</dbReference>
<dbReference type="PANTHER" id="PTHR43156:SF2">
    <property type="entry name" value="STAGE II SPORULATION PROTEIN E"/>
    <property type="match status" value="1"/>
</dbReference>
<protein>
    <submittedName>
        <fullName evidence="7">Serine phosphatase RsbU, regulator of sigma subunit</fullName>
    </submittedName>
</protein>
<sequence>MNRSPDTSPPSAAHDKMSLRFDASLATVEGVLAVVQEWVAERGILRDDALSLRLVLEELLINICLHAKLPDHNNKIDLQMKILGQQNAAKSRIGAENTQTSLHITLRDYGQPFNPLTHVNLPLGDLKTASEGGRGLTLVRLIATQMDYLRAQGSNQLDIAIPLLTPAGETGRLFPGHAKTLPKRPLERLWAFWCSSIALRQTVLFTLSSIVLIWGAITLYSIEIANQRHESSLMLTRQAMHTQAVISSTFLDRVGGGLENVAQAAREMPEYAALLARPDDFVKELQKGAALRSLWAEIPVLGLAIGYGGKTWLYRLQHSELEKQEIKTDLAAFAAQGTSRAQWQSLFINFLPDDPHAAMIYALALAPSGRTEDGWIGTIITMPWIAGTLRALSGFKHAAAFYTDSQGRYVIFPPGRALGQGAQSLGQEARLHGAPELENVERAMLEGQIGAVQLRPVFDGDKTPWNLPWEGPTTLAYYPMMTKGWYLGLLISSDELGDAPRGLPPALFFMAALGPLCIGLITWFVTSRTLRPLNELADALEGFGSGNLEAPFPRARFPDEIGVMLTTFERVRVTLRASFRNLVTSAADQQRMQNELNLARNIQQSMLPKTFPQLSWVNVDARIDMCREVCGDLYDCFSPHAKPERLCCVIGDVCGKGVPAAIIMSRTMSLARSFLQEGHGPAETLEKLNTALLRTDASSMFVTMLVGILEPDGLFCWASAGHPPPLPGPEPLETGEGFSAEQAPLPPWPGELVLGVRKKQTYSTHTAQLKPGQSLLLYTDGADEAMGPPAGVQNLNEIYGETRLAASLDKACRAAQDSKNIVASLRQDITSHMQGLSPADDISLMVMTYTGADDV</sequence>
<comment type="subcellular location">
    <subcellularLocation>
        <location evidence="1">Membrane</location>
    </subcellularLocation>
</comment>
<dbReference type="InterPro" id="IPR003594">
    <property type="entry name" value="HATPase_dom"/>
</dbReference>
<dbReference type="GO" id="GO:0007165">
    <property type="term" value="P:signal transduction"/>
    <property type="evidence" value="ECO:0007669"/>
    <property type="project" value="InterPro"/>
</dbReference>
<keyword evidence="2" id="KW-0597">Phosphoprotein</keyword>
<dbReference type="OrthoDB" id="9802500at2"/>
<keyword evidence="3" id="KW-0808">Transferase</keyword>
<feature type="domain" description="HAMP" evidence="6">
    <location>
        <begin position="527"/>
        <end position="580"/>
    </location>
</feature>
<evidence type="ECO:0000313" key="7">
    <source>
        <dbReference type="EMBL" id="SDF29117.1"/>
    </source>
</evidence>
<keyword evidence="4" id="KW-0418">Kinase</keyword>
<dbReference type="Proteomes" id="UP000199355">
    <property type="component" value="Unassembled WGS sequence"/>
</dbReference>
<dbReference type="EMBL" id="FNBX01000003">
    <property type="protein sequence ID" value="SDF29117.1"/>
    <property type="molecule type" value="Genomic_DNA"/>
</dbReference>
<proteinExistence type="predicted"/>
<reference evidence="8" key="1">
    <citation type="submission" date="2016-10" db="EMBL/GenBank/DDBJ databases">
        <authorList>
            <person name="Varghese N."/>
            <person name="Submissions S."/>
        </authorList>
    </citation>
    <scope>NUCLEOTIDE SEQUENCE [LARGE SCALE GENOMIC DNA]</scope>
    <source>
        <strain evidence="8">KHC7</strain>
    </source>
</reference>
<keyword evidence="5" id="KW-0378">Hydrolase</keyword>
<dbReference type="SUPFAM" id="SSF158472">
    <property type="entry name" value="HAMP domain-like"/>
    <property type="match status" value="1"/>
</dbReference>
<dbReference type="CDD" id="cd06225">
    <property type="entry name" value="HAMP"/>
    <property type="match status" value="1"/>
</dbReference>
<dbReference type="Pfam" id="PF13581">
    <property type="entry name" value="HATPase_c_2"/>
    <property type="match status" value="1"/>
</dbReference>
<keyword evidence="8" id="KW-1185">Reference proteome</keyword>
<dbReference type="SMART" id="SM00331">
    <property type="entry name" value="PP2C_SIG"/>
    <property type="match status" value="1"/>
</dbReference>
<organism evidence="7 8">
    <name type="scientific">Desulfovibrio legallii</name>
    <dbReference type="NCBI Taxonomy" id="571438"/>
    <lineage>
        <taxon>Bacteria</taxon>
        <taxon>Pseudomonadati</taxon>
        <taxon>Thermodesulfobacteriota</taxon>
        <taxon>Desulfovibrionia</taxon>
        <taxon>Desulfovibrionales</taxon>
        <taxon>Desulfovibrionaceae</taxon>
        <taxon>Desulfovibrio</taxon>
    </lineage>
</organism>
<dbReference type="Gene3D" id="6.10.340.10">
    <property type="match status" value="1"/>
</dbReference>
<evidence type="ECO:0000256" key="4">
    <source>
        <dbReference type="ARBA" id="ARBA00022777"/>
    </source>
</evidence>
<dbReference type="GO" id="GO:0016020">
    <property type="term" value="C:membrane"/>
    <property type="evidence" value="ECO:0007669"/>
    <property type="project" value="UniProtKB-SubCell"/>
</dbReference>
<dbReference type="InterPro" id="IPR036457">
    <property type="entry name" value="PPM-type-like_dom_sf"/>
</dbReference>
<dbReference type="Gene3D" id="3.30.565.10">
    <property type="entry name" value="Histidine kinase-like ATPase, C-terminal domain"/>
    <property type="match status" value="1"/>
</dbReference>
<dbReference type="Pfam" id="PF00672">
    <property type="entry name" value="HAMP"/>
    <property type="match status" value="1"/>
</dbReference>
<dbReference type="GO" id="GO:0016301">
    <property type="term" value="F:kinase activity"/>
    <property type="evidence" value="ECO:0007669"/>
    <property type="project" value="UniProtKB-KW"/>
</dbReference>
<dbReference type="CDD" id="cd16936">
    <property type="entry name" value="HATPase_RsbW-like"/>
    <property type="match status" value="1"/>
</dbReference>